<dbReference type="AlphaFoldDB" id="A0A5J9U3G3"/>
<dbReference type="Gramene" id="TVU18156">
    <property type="protein sequence ID" value="TVU18156"/>
    <property type="gene ID" value="EJB05_34234"/>
</dbReference>
<evidence type="ECO:0000313" key="3">
    <source>
        <dbReference type="Proteomes" id="UP000324897"/>
    </source>
</evidence>
<dbReference type="Proteomes" id="UP000324897">
    <property type="component" value="Chromosome 7"/>
</dbReference>
<feature type="region of interest" description="Disordered" evidence="1">
    <location>
        <begin position="54"/>
        <end position="78"/>
    </location>
</feature>
<proteinExistence type="predicted"/>
<protein>
    <submittedName>
        <fullName evidence="2">Uncharacterized protein</fullName>
    </submittedName>
</protein>
<sequence length="181" mass="19634">MADAPARRGRSWMRLVGGSASPDLRHEFSTRGLAAVGLLDNSTPSSPSFVDRAAPLRPDPTMVGDVAGAGSVSRRGRRWRQSIAPEASPPVRSPALSTWGNHRDGARVEYVCSVIASAAPSWLQDSNGLPLASPGDEFRLFIGLGRRRHGERRTWIDVKRIPLSLLIVQLSCTLSFMHSVL</sequence>
<evidence type="ECO:0000256" key="1">
    <source>
        <dbReference type="SAM" id="MobiDB-lite"/>
    </source>
</evidence>
<gene>
    <name evidence="2" type="ORF">EJB05_34234</name>
</gene>
<reference evidence="2 3" key="1">
    <citation type="journal article" date="2019" name="Sci. Rep.">
        <title>A high-quality genome of Eragrostis curvula grass provides insights into Poaceae evolution and supports new strategies to enhance forage quality.</title>
        <authorList>
            <person name="Carballo J."/>
            <person name="Santos B.A.C.M."/>
            <person name="Zappacosta D."/>
            <person name="Garbus I."/>
            <person name="Selva J.P."/>
            <person name="Gallo C.A."/>
            <person name="Diaz A."/>
            <person name="Albertini E."/>
            <person name="Caccamo M."/>
            <person name="Echenique V."/>
        </authorList>
    </citation>
    <scope>NUCLEOTIDE SEQUENCE [LARGE SCALE GENOMIC DNA]</scope>
    <source>
        <strain evidence="3">cv. Victoria</strain>
        <tissue evidence="2">Leaf</tissue>
    </source>
</reference>
<organism evidence="2 3">
    <name type="scientific">Eragrostis curvula</name>
    <name type="common">weeping love grass</name>
    <dbReference type="NCBI Taxonomy" id="38414"/>
    <lineage>
        <taxon>Eukaryota</taxon>
        <taxon>Viridiplantae</taxon>
        <taxon>Streptophyta</taxon>
        <taxon>Embryophyta</taxon>
        <taxon>Tracheophyta</taxon>
        <taxon>Spermatophyta</taxon>
        <taxon>Magnoliopsida</taxon>
        <taxon>Liliopsida</taxon>
        <taxon>Poales</taxon>
        <taxon>Poaceae</taxon>
        <taxon>PACMAD clade</taxon>
        <taxon>Chloridoideae</taxon>
        <taxon>Eragrostideae</taxon>
        <taxon>Eragrostidinae</taxon>
        <taxon>Eragrostis</taxon>
    </lineage>
</organism>
<accession>A0A5J9U3G3</accession>
<comment type="caution">
    <text evidence="2">The sequence shown here is derived from an EMBL/GenBank/DDBJ whole genome shotgun (WGS) entry which is preliminary data.</text>
</comment>
<keyword evidence="3" id="KW-1185">Reference proteome</keyword>
<evidence type="ECO:0000313" key="2">
    <source>
        <dbReference type="EMBL" id="TVU18156.1"/>
    </source>
</evidence>
<dbReference type="EMBL" id="RWGY01000029">
    <property type="protein sequence ID" value="TVU18156.1"/>
    <property type="molecule type" value="Genomic_DNA"/>
</dbReference>
<feature type="non-terminal residue" evidence="2">
    <location>
        <position position="1"/>
    </location>
</feature>
<name>A0A5J9U3G3_9POAL</name>